<name>A0ABP9ZXF8_9GAMM</name>
<comment type="caution">
    <text evidence="1">The sequence shown here is derived from an EMBL/GenBank/DDBJ whole genome shotgun (WGS) entry which is preliminary data.</text>
</comment>
<evidence type="ECO:0000313" key="2">
    <source>
        <dbReference type="Proteomes" id="UP001481413"/>
    </source>
</evidence>
<reference evidence="1 2" key="1">
    <citation type="submission" date="2024-04" db="EMBL/GenBank/DDBJ databases">
        <title>Draft genome sequence of Thalassolituus maritimus NBRC 116585.</title>
        <authorList>
            <person name="Miyakawa T."/>
            <person name="Kusuya Y."/>
            <person name="Miura T."/>
        </authorList>
    </citation>
    <scope>NUCLEOTIDE SEQUENCE [LARGE SCALE GENOMIC DNA]</scope>
    <source>
        <strain evidence="1 2">5NW40-0001</strain>
    </source>
</reference>
<proteinExistence type="predicted"/>
<sequence>MKYSLAEDAFDLLRAGWGGTGDDHWGIGVLHHELFYKLSSSERFSDGHSVHPKAARAWLMR</sequence>
<dbReference type="EMBL" id="BAABWH010000002">
    <property type="protein sequence ID" value="GAA6144833.1"/>
    <property type="molecule type" value="Genomic_DNA"/>
</dbReference>
<evidence type="ECO:0000313" key="1">
    <source>
        <dbReference type="EMBL" id="GAA6144833.1"/>
    </source>
</evidence>
<dbReference type="Proteomes" id="UP001481413">
    <property type="component" value="Unassembled WGS sequence"/>
</dbReference>
<gene>
    <name evidence="1" type="ORF">NBRC116585_09500</name>
</gene>
<organism evidence="1 2">
    <name type="scientific">Thalassolituus maritimus</name>
    <dbReference type="NCBI Taxonomy" id="484498"/>
    <lineage>
        <taxon>Bacteria</taxon>
        <taxon>Pseudomonadati</taxon>
        <taxon>Pseudomonadota</taxon>
        <taxon>Gammaproteobacteria</taxon>
        <taxon>Oceanospirillales</taxon>
        <taxon>Oceanospirillaceae</taxon>
        <taxon>Thalassolituus</taxon>
    </lineage>
</organism>
<keyword evidence="2" id="KW-1185">Reference proteome</keyword>
<protein>
    <submittedName>
        <fullName evidence="1">Uncharacterized protein</fullName>
    </submittedName>
</protein>
<accession>A0ABP9ZXF8</accession>